<feature type="transmembrane region" description="Helical" evidence="9">
    <location>
        <begin position="89"/>
        <end position="107"/>
    </location>
</feature>
<dbReference type="RefSeq" id="WP_060566314.1">
    <property type="nucleotide sequence ID" value="NZ_CP040006.1"/>
</dbReference>
<feature type="transmembrane region" description="Helical" evidence="9">
    <location>
        <begin position="422"/>
        <end position="446"/>
    </location>
</feature>
<comment type="caution">
    <text evidence="10">The sequence shown here is derived from an EMBL/GenBank/DDBJ whole genome shotgun (WGS) entry which is preliminary data.</text>
</comment>
<dbReference type="OrthoDB" id="9810952at2"/>
<feature type="transmembrane region" description="Helical" evidence="9">
    <location>
        <begin position="373"/>
        <end position="401"/>
    </location>
</feature>
<evidence type="ECO:0000256" key="1">
    <source>
        <dbReference type="ARBA" id="ARBA00004651"/>
    </source>
</evidence>
<evidence type="ECO:0000256" key="2">
    <source>
        <dbReference type="ARBA" id="ARBA00022448"/>
    </source>
</evidence>
<gene>
    <name evidence="10" type="ORF">APY09_04300</name>
</gene>
<feature type="region of interest" description="Disordered" evidence="8">
    <location>
        <begin position="1"/>
        <end position="51"/>
    </location>
</feature>
<protein>
    <submittedName>
        <fullName evidence="10">Potassium transporter Trk</fullName>
    </submittedName>
</protein>
<proteinExistence type="predicted"/>
<reference evidence="10 11" key="1">
    <citation type="submission" date="2015-10" db="EMBL/GenBank/DDBJ databases">
        <title>Draft Genome of Actinomyces odontolyticus subsp. actinosynbacter strain XH001.</title>
        <authorList>
            <person name="Mclean J.S."/>
            <person name="He X."/>
        </authorList>
    </citation>
    <scope>NUCLEOTIDE SEQUENCE [LARGE SCALE GENOMIC DNA]</scope>
    <source>
        <strain evidence="10 11">XH001</strain>
    </source>
</reference>
<dbReference type="Proteomes" id="UP000054686">
    <property type="component" value="Unassembled WGS sequence"/>
</dbReference>
<evidence type="ECO:0000256" key="5">
    <source>
        <dbReference type="ARBA" id="ARBA00022989"/>
    </source>
</evidence>
<dbReference type="GO" id="GO:0030001">
    <property type="term" value="P:metal ion transport"/>
    <property type="evidence" value="ECO:0007669"/>
    <property type="project" value="UniProtKB-ARBA"/>
</dbReference>
<evidence type="ECO:0000256" key="7">
    <source>
        <dbReference type="ARBA" id="ARBA00023136"/>
    </source>
</evidence>
<keyword evidence="4 9" id="KW-0812">Transmembrane</keyword>
<evidence type="ECO:0000256" key="3">
    <source>
        <dbReference type="ARBA" id="ARBA00022475"/>
    </source>
</evidence>
<name>A0A0V8RZZ1_9ACTO</name>
<dbReference type="GO" id="GO:0005886">
    <property type="term" value="C:plasma membrane"/>
    <property type="evidence" value="ECO:0007669"/>
    <property type="project" value="UniProtKB-SubCell"/>
</dbReference>
<feature type="transmembrane region" description="Helical" evidence="9">
    <location>
        <begin position="234"/>
        <end position="253"/>
    </location>
</feature>
<accession>A0A0V8RZZ1</accession>
<evidence type="ECO:0000313" key="10">
    <source>
        <dbReference type="EMBL" id="KSW13566.1"/>
    </source>
</evidence>
<keyword evidence="7 9" id="KW-0472">Membrane</keyword>
<dbReference type="GO" id="GO:0008324">
    <property type="term" value="F:monoatomic cation transmembrane transporter activity"/>
    <property type="evidence" value="ECO:0007669"/>
    <property type="project" value="InterPro"/>
</dbReference>
<dbReference type="Pfam" id="PF02386">
    <property type="entry name" value="TrkH"/>
    <property type="match status" value="1"/>
</dbReference>
<keyword evidence="3" id="KW-1003">Cell membrane</keyword>
<feature type="transmembrane region" description="Helical" evidence="9">
    <location>
        <begin position="150"/>
        <end position="174"/>
    </location>
</feature>
<feature type="transmembrane region" description="Helical" evidence="9">
    <location>
        <begin position="119"/>
        <end position="138"/>
    </location>
</feature>
<keyword evidence="5 9" id="KW-1133">Transmembrane helix</keyword>
<dbReference type="PANTHER" id="PTHR32024">
    <property type="entry name" value="TRK SYSTEM POTASSIUM UPTAKE PROTEIN TRKG-RELATED"/>
    <property type="match status" value="1"/>
</dbReference>
<keyword evidence="2" id="KW-0813">Transport</keyword>
<evidence type="ECO:0000256" key="9">
    <source>
        <dbReference type="SAM" id="Phobius"/>
    </source>
</evidence>
<comment type="subcellular location">
    <subcellularLocation>
        <location evidence="1">Cell membrane</location>
        <topology evidence="1">Multi-pass membrane protein</topology>
    </subcellularLocation>
</comment>
<feature type="transmembrane region" description="Helical" evidence="9">
    <location>
        <begin position="481"/>
        <end position="503"/>
    </location>
</feature>
<dbReference type="PANTHER" id="PTHR32024:SF1">
    <property type="entry name" value="KTR SYSTEM POTASSIUM UPTAKE PROTEIN B"/>
    <property type="match status" value="1"/>
</dbReference>
<sequence>MAPAHKGRQQRGKTPRLRPKPGATRSLMRGRATASSPVISEEPLNPQPSPVIRRVPEGPQNPHGEVPTTTIQRVRAWLSKQARYSPARLALGTFALIIGVITALLMLPISSSSDTSAPFVDVLFTAVSAVCVTGLTTVDTATYWSPFGQAVIAAGIVVGGLGVMTLASILGFAVSRHLGLTQRMLATQETGTGAMGQISLLLKAVIATSLTMQALLAAVFLPRFLSMGIDPVRAVWDAVFMAISVFNNAGFVILPEGLSPHVTDWWMLIPIILGTTVGAIGFPVIMDVAKNLRTPRRWRLHTKLTLSTYLILAFVGALALALTEWNNPATLGAIDTPSKILNAMLAGVNSRSSGLSALDVGAMQTQTHFVQDILMMIGGGSASTAGGVKVTTFAVLVLAVIAEARGDRDIETFGRRIPTSAVRLAVAVSLLGLALVAVSVVLLLSMTNYSLDIILFETASAFATVGLSTGITPVLPVGAKYVLIFLMFAGRTGSMTVAAALALRERSRVIRMPEERPIIG</sequence>
<keyword evidence="6" id="KW-0406">Ion transport</keyword>
<dbReference type="AlphaFoldDB" id="A0A0V8RZZ1"/>
<evidence type="ECO:0000256" key="6">
    <source>
        <dbReference type="ARBA" id="ARBA00023065"/>
    </source>
</evidence>
<dbReference type="EMBL" id="LLVT01000001">
    <property type="protein sequence ID" value="KSW13566.1"/>
    <property type="molecule type" value="Genomic_DNA"/>
</dbReference>
<evidence type="ECO:0000256" key="4">
    <source>
        <dbReference type="ARBA" id="ARBA00022692"/>
    </source>
</evidence>
<feature type="compositionally biased region" description="Basic residues" evidence="8">
    <location>
        <begin position="1"/>
        <end position="19"/>
    </location>
</feature>
<feature type="transmembrane region" description="Helical" evidence="9">
    <location>
        <begin position="265"/>
        <end position="285"/>
    </location>
</feature>
<dbReference type="InterPro" id="IPR003445">
    <property type="entry name" value="Cat_transpt"/>
</dbReference>
<evidence type="ECO:0000313" key="11">
    <source>
        <dbReference type="Proteomes" id="UP000054686"/>
    </source>
</evidence>
<evidence type="ECO:0000256" key="8">
    <source>
        <dbReference type="SAM" id="MobiDB-lite"/>
    </source>
</evidence>
<feature type="transmembrane region" description="Helical" evidence="9">
    <location>
        <begin position="306"/>
        <end position="323"/>
    </location>
</feature>
<feature type="transmembrane region" description="Helical" evidence="9">
    <location>
        <begin position="194"/>
        <end position="222"/>
    </location>
</feature>
<organism evidence="10 11">
    <name type="scientific">Schaalia odontolytica</name>
    <dbReference type="NCBI Taxonomy" id="1660"/>
    <lineage>
        <taxon>Bacteria</taxon>
        <taxon>Bacillati</taxon>
        <taxon>Actinomycetota</taxon>
        <taxon>Actinomycetes</taxon>
        <taxon>Actinomycetales</taxon>
        <taxon>Actinomycetaceae</taxon>
        <taxon>Schaalia</taxon>
    </lineage>
</organism>